<name>A0ABY5PLG3_9ACTN</name>
<evidence type="ECO:0000313" key="3">
    <source>
        <dbReference type="Proteomes" id="UP001058860"/>
    </source>
</evidence>
<dbReference type="InterPro" id="IPR011692">
    <property type="entry name" value="Stress_up-reg_Nod19"/>
</dbReference>
<keyword evidence="3" id="KW-1185">Reference proteome</keyword>
<dbReference type="InterPro" id="IPR008972">
    <property type="entry name" value="Cupredoxin"/>
</dbReference>
<evidence type="ECO:0000256" key="1">
    <source>
        <dbReference type="SAM" id="SignalP"/>
    </source>
</evidence>
<keyword evidence="1" id="KW-0732">Signal</keyword>
<dbReference type="SUPFAM" id="SSF49503">
    <property type="entry name" value="Cupredoxins"/>
    <property type="match status" value="1"/>
</dbReference>
<reference evidence="3" key="1">
    <citation type="submission" date="2021-11" db="EMBL/GenBank/DDBJ databases">
        <title>Cultivation dependent microbiological survey of springs from the worlds oldest radium mine currently devoted to the extraction of radon-saturated water.</title>
        <authorList>
            <person name="Kapinusova G."/>
            <person name="Smrhova T."/>
            <person name="Strejcek M."/>
            <person name="Suman J."/>
            <person name="Jani K."/>
            <person name="Pajer P."/>
            <person name="Uhlik O."/>
        </authorList>
    </citation>
    <scope>NUCLEOTIDE SEQUENCE [LARGE SCALE GENOMIC DNA]</scope>
    <source>
        <strain evidence="3">J379</strain>
    </source>
</reference>
<dbReference type="RefSeq" id="WP_353865872.1">
    <property type="nucleotide sequence ID" value="NZ_CP088295.1"/>
</dbReference>
<feature type="signal peptide" evidence="1">
    <location>
        <begin position="1"/>
        <end position="23"/>
    </location>
</feature>
<protein>
    <recommendedName>
        <fullName evidence="4">Blue (type 1) copper domain-containing protein</fullName>
    </recommendedName>
</protein>
<evidence type="ECO:0000313" key="2">
    <source>
        <dbReference type="EMBL" id="UUY05412.1"/>
    </source>
</evidence>
<gene>
    <name evidence="2" type="ORF">LRS13_07785</name>
</gene>
<feature type="chain" id="PRO_5047548212" description="Blue (type 1) copper domain-containing protein" evidence="1">
    <location>
        <begin position="24"/>
        <end position="461"/>
    </location>
</feature>
<dbReference type="Gene3D" id="2.60.40.420">
    <property type="entry name" value="Cupredoxins - blue copper proteins"/>
    <property type="match status" value="1"/>
</dbReference>
<accession>A0ABY5PLG3</accession>
<organism evidence="2 3">
    <name type="scientific">Svornostia abyssi</name>
    <dbReference type="NCBI Taxonomy" id="2898438"/>
    <lineage>
        <taxon>Bacteria</taxon>
        <taxon>Bacillati</taxon>
        <taxon>Actinomycetota</taxon>
        <taxon>Thermoleophilia</taxon>
        <taxon>Solirubrobacterales</taxon>
        <taxon>Baekduiaceae</taxon>
        <taxon>Svornostia</taxon>
    </lineage>
</organism>
<dbReference type="PANTHER" id="PTHR33390:SF1">
    <property type="entry name" value="STRESS UP-REGULATED NOD 19 PROTEIN"/>
    <property type="match status" value="1"/>
</dbReference>
<dbReference type="Proteomes" id="UP001058860">
    <property type="component" value="Chromosome"/>
</dbReference>
<proteinExistence type="predicted"/>
<sequence length="461" mass="50915">MPRLLTTVVLAVAVLALPAAASAKTITKTFRYGPVNVAGYEVKQTEVDFDAPEPKMDGFVTRMEVDVVDAKGKQVPIDRLMLHHVVFHNFGARLGAKRDQTCSRFTMLDSTIIPAVSERFYGAGEERQQLVLPPGYGYRTSKQDNWMMTWMLMNHRAETDSAYIQYKVTLTDDPATQPVTPYWADVENCNTDPQFSVPGGGASGSTETKAITWSAPRDMRIVAAGGHVHGGARDVTMRQPECENRALITSLPAWGTAKHPFYTVKPVLHEPGPVFMTRTLSSSGFPVAKGEQLQLTTTYDGEQPHTRAMGILIFYAAEAKEAPPRCAPLPTDVVTERTTQPHRTTAPDFEVPLTGLNKRGKAIKIPAPPGKRVRAADGAMVRIKDFQFSRTNLTLPVGAKLSWRFDDAQLHDVTLASGPRGFASTHLNDRRTFTKTFDTPGTYKIFCSLHPVRMTQTVKVR</sequence>
<evidence type="ECO:0008006" key="4">
    <source>
        <dbReference type="Google" id="ProtNLM"/>
    </source>
</evidence>
<dbReference type="PANTHER" id="PTHR33390">
    <property type="entry name" value="STRESS UP-REGULATED NOD 19 PROTEIN"/>
    <property type="match status" value="1"/>
</dbReference>
<dbReference type="EMBL" id="CP088295">
    <property type="protein sequence ID" value="UUY05412.1"/>
    <property type="molecule type" value="Genomic_DNA"/>
</dbReference>